<dbReference type="RefSeq" id="WP_273929680.1">
    <property type="nucleotide sequence ID" value="NZ_JAQSIO010000016.1"/>
</dbReference>
<gene>
    <name evidence="1" type="ORF">PSQ39_21430</name>
</gene>
<dbReference type="EMBL" id="JAQSIO010000016">
    <property type="protein sequence ID" value="MDD0817211.1"/>
    <property type="molecule type" value="Genomic_DNA"/>
</dbReference>
<protein>
    <submittedName>
        <fullName evidence="1">Phage tail assembly chaperone</fullName>
    </submittedName>
</protein>
<organism evidence="1 2">
    <name type="scientific">Curvibacter microcysteis</name>
    <dbReference type="NCBI Taxonomy" id="3026419"/>
    <lineage>
        <taxon>Bacteria</taxon>
        <taxon>Pseudomonadati</taxon>
        <taxon>Pseudomonadota</taxon>
        <taxon>Betaproteobacteria</taxon>
        <taxon>Burkholderiales</taxon>
        <taxon>Comamonadaceae</taxon>
        <taxon>Curvibacter</taxon>
    </lineage>
</organism>
<dbReference type="Pfam" id="PF08748">
    <property type="entry name" value="Phage_TAC_4"/>
    <property type="match status" value="1"/>
</dbReference>
<reference evidence="1 2" key="1">
    <citation type="submission" date="2023-02" db="EMBL/GenBank/DDBJ databases">
        <title>Bacterial whole genome sequence for Curvibacter sp. HBC28.</title>
        <authorList>
            <person name="Le V."/>
            <person name="Ko S.-R."/>
            <person name="Ahn C.-Y."/>
            <person name="Oh H.-M."/>
        </authorList>
    </citation>
    <scope>NUCLEOTIDE SEQUENCE [LARGE SCALE GENOMIC DNA]</scope>
    <source>
        <strain evidence="1 2">HBC28</strain>
    </source>
</reference>
<name>A0ABT5MKU2_9BURK</name>
<dbReference type="InterPro" id="IPR014859">
    <property type="entry name" value="Phage_TAC_4"/>
</dbReference>
<proteinExistence type="predicted"/>
<comment type="caution">
    <text evidence="1">The sequence shown here is derived from an EMBL/GenBank/DDBJ whole genome shotgun (WGS) entry which is preliminary data.</text>
</comment>
<evidence type="ECO:0000313" key="1">
    <source>
        <dbReference type="EMBL" id="MDD0817211.1"/>
    </source>
</evidence>
<dbReference type="Proteomes" id="UP001528672">
    <property type="component" value="Unassembled WGS sequence"/>
</dbReference>
<accession>A0ABT5MKU2</accession>
<keyword evidence="2" id="KW-1185">Reference proteome</keyword>
<evidence type="ECO:0000313" key="2">
    <source>
        <dbReference type="Proteomes" id="UP001528672"/>
    </source>
</evidence>
<sequence length="115" mass="13235">MSAQTQVIDVVEPFSFDLPPTFDEVVEISRAGGLPPQRLPVVFRYRTRKELDELRDELAGKSDAEALEEMLVDWQVPGKPFNRENAEEFANKFPRGPTEVLETYFRAYWTAKAKN</sequence>